<feature type="chain" id="PRO_5027625530" description="NlpC/P60 domain-containing protein" evidence="5">
    <location>
        <begin position="20"/>
        <end position="175"/>
    </location>
</feature>
<dbReference type="GO" id="GO:0006508">
    <property type="term" value="P:proteolysis"/>
    <property type="evidence" value="ECO:0007669"/>
    <property type="project" value="UniProtKB-KW"/>
</dbReference>
<dbReference type="EMBL" id="CACVAQ010000407">
    <property type="protein sequence ID" value="CAA6827677.1"/>
    <property type="molecule type" value="Genomic_DNA"/>
</dbReference>
<evidence type="ECO:0000256" key="1">
    <source>
        <dbReference type="ARBA" id="ARBA00007074"/>
    </source>
</evidence>
<accession>A0A6S6UFC1</accession>
<keyword evidence="3" id="KW-0378">Hydrolase</keyword>
<sequence>MQKSTVNLFVLLISSLLFFNSCQTTRSTSTSTKYKKVSAETALRQGLIKDAEKYKGIKYKYAGKDPKGFDCSGFTYYVCSKHDIKLSGNSGSQSKQGTEVPISKVKPGDLLFFGRNGRAGKIQHVGIVYKNTSEGLYMIHSSSKRGIVIDNVTSSKYWKPRLLFAKTVLDLKGKS</sequence>
<protein>
    <recommendedName>
        <fullName evidence="6">NlpC/P60 domain-containing protein</fullName>
    </recommendedName>
</protein>
<dbReference type="InterPro" id="IPR038765">
    <property type="entry name" value="Papain-like_cys_pep_sf"/>
</dbReference>
<evidence type="ECO:0000259" key="6">
    <source>
        <dbReference type="PROSITE" id="PS51935"/>
    </source>
</evidence>
<keyword evidence="2" id="KW-0645">Protease</keyword>
<dbReference type="Pfam" id="PF00877">
    <property type="entry name" value="NLPC_P60"/>
    <property type="match status" value="1"/>
</dbReference>
<gene>
    <name evidence="7" type="ORF">HELGO_WM21754</name>
</gene>
<feature type="domain" description="NlpC/P60" evidence="6">
    <location>
        <begin position="41"/>
        <end position="169"/>
    </location>
</feature>
<dbReference type="InterPro" id="IPR000064">
    <property type="entry name" value="NLP_P60_dom"/>
</dbReference>
<keyword evidence="4" id="KW-0788">Thiol protease</keyword>
<dbReference type="SUPFAM" id="SSF54001">
    <property type="entry name" value="Cysteine proteinases"/>
    <property type="match status" value="1"/>
</dbReference>
<organism evidence="7">
    <name type="scientific">uncultured Aureispira sp</name>
    <dbReference type="NCBI Taxonomy" id="1331704"/>
    <lineage>
        <taxon>Bacteria</taxon>
        <taxon>Pseudomonadati</taxon>
        <taxon>Bacteroidota</taxon>
        <taxon>Saprospiria</taxon>
        <taxon>Saprospirales</taxon>
        <taxon>Saprospiraceae</taxon>
        <taxon>Aureispira</taxon>
        <taxon>environmental samples</taxon>
    </lineage>
</organism>
<reference evidence="7" key="1">
    <citation type="submission" date="2020-01" db="EMBL/GenBank/DDBJ databases">
        <authorList>
            <person name="Meier V. D."/>
            <person name="Meier V D."/>
        </authorList>
    </citation>
    <scope>NUCLEOTIDE SEQUENCE</scope>
    <source>
        <strain evidence="7">HLG_WM_MAG_10</strain>
    </source>
</reference>
<dbReference type="PROSITE" id="PS51935">
    <property type="entry name" value="NLPC_P60"/>
    <property type="match status" value="1"/>
</dbReference>
<evidence type="ECO:0000256" key="4">
    <source>
        <dbReference type="ARBA" id="ARBA00022807"/>
    </source>
</evidence>
<proteinExistence type="inferred from homology"/>
<evidence type="ECO:0000256" key="3">
    <source>
        <dbReference type="ARBA" id="ARBA00022801"/>
    </source>
</evidence>
<dbReference type="InterPro" id="IPR051202">
    <property type="entry name" value="Peptidase_C40"/>
</dbReference>
<dbReference type="Gene3D" id="3.90.1720.10">
    <property type="entry name" value="endopeptidase domain like (from Nostoc punctiforme)"/>
    <property type="match status" value="1"/>
</dbReference>
<keyword evidence="5" id="KW-0732">Signal</keyword>
<name>A0A6S6UFC1_9BACT</name>
<dbReference type="PANTHER" id="PTHR47053:SF1">
    <property type="entry name" value="MUREIN DD-ENDOPEPTIDASE MEPH-RELATED"/>
    <property type="match status" value="1"/>
</dbReference>
<dbReference type="PANTHER" id="PTHR47053">
    <property type="entry name" value="MUREIN DD-ENDOPEPTIDASE MEPH-RELATED"/>
    <property type="match status" value="1"/>
</dbReference>
<feature type="signal peptide" evidence="5">
    <location>
        <begin position="1"/>
        <end position="19"/>
    </location>
</feature>
<dbReference type="AlphaFoldDB" id="A0A6S6UFC1"/>
<comment type="similarity">
    <text evidence="1">Belongs to the peptidase C40 family.</text>
</comment>
<evidence type="ECO:0000313" key="7">
    <source>
        <dbReference type="EMBL" id="CAA6827677.1"/>
    </source>
</evidence>
<dbReference type="GO" id="GO:0008234">
    <property type="term" value="F:cysteine-type peptidase activity"/>
    <property type="evidence" value="ECO:0007669"/>
    <property type="project" value="UniProtKB-KW"/>
</dbReference>
<evidence type="ECO:0000256" key="5">
    <source>
        <dbReference type="SAM" id="SignalP"/>
    </source>
</evidence>
<evidence type="ECO:0000256" key="2">
    <source>
        <dbReference type="ARBA" id="ARBA00022670"/>
    </source>
</evidence>